<evidence type="ECO:0000256" key="1">
    <source>
        <dbReference type="ARBA" id="ARBA00004123"/>
    </source>
</evidence>
<dbReference type="SUPFAM" id="SSF47459">
    <property type="entry name" value="HLH, helix-loop-helix DNA-binding domain"/>
    <property type="match status" value="1"/>
</dbReference>
<evidence type="ECO:0000256" key="2">
    <source>
        <dbReference type="ARBA" id="ARBA00023015"/>
    </source>
</evidence>
<dbReference type="PANTHER" id="PTHR45855">
    <property type="entry name" value="TRANSCRIPTION FACTOR PIF1-RELATED"/>
    <property type="match status" value="1"/>
</dbReference>
<evidence type="ECO:0000256" key="5">
    <source>
        <dbReference type="ARBA" id="ARBA00023242"/>
    </source>
</evidence>
<dbReference type="EMBL" id="JABTTQ020000006">
    <property type="protein sequence ID" value="KAK6153465.1"/>
    <property type="molecule type" value="Genomic_DNA"/>
</dbReference>
<reference evidence="7 8" key="1">
    <citation type="journal article" date="2021" name="Comput. Struct. Biotechnol. J.">
        <title>De novo genome assembly of the potent medicinal plant Rehmannia glutinosa using nanopore technology.</title>
        <authorList>
            <person name="Ma L."/>
            <person name="Dong C."/>
            <person name="Song C."/>
            <person name="Wang X."/>
            <person name="Zheng X."/>
            <person name="Niu Y."/>
            <person name="Chen S."/>
            <person name="Feng W."/>
        </authorList>
    </citation>
    <scope>NUCLEOTIDE SEQUENCE [LARGE SCALE GENOMIC DNA]</scope>
    <source>
        <strain evidence="7">DH-2019</strain>
    </source>
</reference>
<feature type="compositionally biased region" description="Polar residues" evidence="6">
    <location>
        <begin position="391"/>
        <end position="406"/>
    </location>
</feature>
<evidence type="ECO:0000313" key="7">
    <source>
        <dbReference type="EMBL" id="KAK6153465.1"/>
    </source>
</evidence>
<keyword evidence="2" id="KW-0805">Transcription regulation</keyword>
<evidence type="ECO:0000256" key="4">
    <source>
        <dbReference type="ARBA" id="ARBA00023163"/>
    </source>
</evidence>
<feature type="compositionally biased region" description="Basic and acidic residues" evidence="6">
    <location>
        <begin position="15"/>
        <end position="28"/>
    </location>
</feature>
<comment type="caution">
    <text evidence="7">The sequence shown here is derived from an EMBL/GenBank/DDBJ whole genome shotgun (WGS) entry which is preliminary data.</text>
</comment>
<evidence type="ECO:0000256" key="3">
    <source>
        <dbReference type="ARBA" id="ARBA00023125"/>
    </source>
</evidence>
<accession>A0ABR0X540</accession>
<evidence type="ECO:0000256" key="6">
    <source>
        <dbReference type="SAM" id="MobiDB-lite"/>
    </source>
</evidence>
<keyword evidence="4" id="KW-0804">Transcription</keyword>
<sequence>MMSQCIVPKWNQRQQRQEKVEGGEEGNRSSHVHSHHQNLTYVVPMSNYEEVTELTWENGQLGLHGLGEINLPPPPTKQTTSTWRGTKPEDTLESLVHQATFNNCPHKNGEVKYSTSVPTSGKWGENPCNSHLQQINGGVAKAINSSIQENSNGGATAKLVNSINAAASSGGKWGENMSKRVRSEYSKGVEEGSACASASENTICRDTTMMTWTSFESPRSFKSPRITTDDDSTYQDCSTDKASMLDEVIEYLKQLQAQVHMMSNARNMPQMVMPLGMQQQLQMSLLARMGMGMGMAGMGMGMIDVNNLARNSFPPLMHAAAPLGGTAPSFVSPPFGMPPMIPHQTPLRPNVDTTNINTSVPNFNDAYNTFIAQQSMNMDFLNKMAAIYRQQASQPSKKPVTSSLQPNDAHHQRE</sequence>
<feature type="region of interest" description="Disordered" evidence="6">
    <location>
        <begin position="391"/>
        <end position="414"/>
    </location>
</feature>
<proteinExistence type="predicted"/>
<name>A0ABR0X540_REHGL</name>
<dbReference type="PANTHER" id="PTHR45855:SF23">
    <property type="entry name" value="TRANSCRIPTION FACTOR MEE8-RELATED"/>
    <property type="match status" value="1"/>
</dbReference>
<evidence type="ECO:0000313" key="8">
    <source>
        <dbReference type="Proteomes" id="UP001318860"/>
    </source>
</evidence>
<gene>
    <name evidence="7" type="ORF">DH2020_013104</name>
</gene>
<protein>
    <submittedName>
        <fullName evidence="7">Uncharacterized protein</fullName>
    </submittedName>
</protein>
<keyword evidence="3" id="KW-0238">DNA-binding</keyword>
<dbReference type="InterPro" id="IPR036638">
    <property type="entry name" value="HLH_DNA-bd_sf"/>
</dbReference>
<organism evidence="7 8">
    <name type="scientific">Rehmannia glutinosa</name>
    <name type="common">Chinese foxglove</name>
    <dbReference type="NCBI Taxonomy" id="99300"/>
    <lineage>
        <taxon>Eukaryota</taxon>
        <taxon>Viridiplantae</taxon>
        <taxon>Streptophyta</taxon>
        <taxon>Embryophyta</taxon>
        <taxon>Tracheophyta</taxon>
        <taxon>Spermatophyta</taxon>
        <taxon>Magnoliopsida</taxon>
        <taxon>eudicotyledons</taxon>
        <taxon>Gunneridae</taxon>
        <taxon>Pentapetalae</taxon>
        <taxon>asterids</taxon>
        <taxon>lamiids</taxon>
        <taxon>Lamiales</taxon>
        <taxon>Orobanchaceae</taxon>
        <taxon>Rehmannieae</taxon>
        <taxon>Rehmannia</taxon>
    </lineage>
</organism>
<dbReference type="InterPro" id="IPR031066">
    <property type="entry name" value="bHLH_ALC-like_plant"/>
</dbReference>
<comment type="subcellular location">
    <subcellularLocation>
        <location evidence="1">Nucleus</location>
    </subcellularLocation>
</comment>
<dbReference type="Gene3D" id="4.10.280.10">
    <property type="entry name" value="Helix-loop-helix DNA-binding domain"/>
    <property type="match status" value="1"/>
</dbReference>
<keyword evidence="8" id="KW-1185">Reference proteome</keyword>
<keyword evidence="5" id="KW-0539">Nucleus</keyword>
<feature type="region of interest" description="Disordered" evidence="6">
    <location>
        <begin position="1"/>
        <end position="36"/>
    </location>
</feature>
<dbReference type="Proteomes" id="UP001318860">
    <property type="component" value="Unassembled WGS sequence"/>
</dbReference>